<dbReference type="Gene3D" id="2.60.120.40">
    <property type="match status" value="1"/>
</dbReference>
<reference evidence="8" key="1">
    <citation type="submission" date="2025-08" db="UniProtKB">
        <authorList>
            <consortium name="RefSeq"/>
        </authorList>
    </citation>
    <scope>IDENTIFICATION</scope>
</reference>
<dbReference type="PANTHER" id="PTHR22923:SF102">
    <property type="entry name" value="CEREBELLIN 13-RELATED"/>
    <property type="match status" value="1"/>
</dbReference>
<name>A0A6P7JYF3_9TELE</name>
<evidence type="ECO:0000256" key="2">
    <source>
        <dbReference type="ARBA" id="ARBA00022525"/>
    </source>
</evidence>
<dbReference type="RefSeq" id="XP_028282014.1">
    <property type="nucleotide sequence ID" value="XM_028426213.1"/>
</dbReference>
<dbReference type="PANTHER" id="PTHR22923">
    <property type="entry name" value="CEREBELLIN-RELATED"/>
    <property type="match status" value="1"/>
</dbReference>
<feature type="coiled-coil region" evidence="4">
    <location>
        <begin position="24"/>
        <end position="65"/>
    </location>
</feature>
<sequence length="206" mass="22486">MSRSVPLLLLLALACLARLGSAQTMDGQEELKRLQAAVEELKAEGRAMNERLQAAEEELRRIRETPKVAFSASLGGNGMVKTTSGNKNLIYKDVLTNVGGAYNAETGVFTAPVRGVYYVRFTANAPTDFTMSAVLYKNNEQVQLIVHEQPSGEGSDTASNGAALLLEAGDTLKMALWHNTQIWDNSNHHSTFSGFLLFPMSRVHEV</sequence>
<evidence type="ECO:0000256" key="4">
    <source>
        <dbReference type="SAM" id="Coils"/>
    </source>
</evidence>
<dbReference type="Proteomes" id="UP000515145">
    <property type="component" value="Chromosome 16"/>
</dbReference>
<evidence type="ECO:0000256" key="1">
    <source>
        <dbReference type="ARBA" id="ARBA00004613"/>
    </source>
</evidence>
<gene>
    <name evidence="8" type="primary">LOC114448948</name>
</gene>
<proteinExistence type="predicted"/>
<protein>
    <submittedName>
        <fullName evidence="8">Complement C1q-like protein 4</fullName>
    </submittedName>
</protein>
<dbReference type="InterPro" id="IPR050822">
    <property type="entry name" value="Cerebellin_Synaptic_Org"/>
</dbReference>
<dbReference type="Pfam" id="PF00386">
    <property type="entry name" value="C1q"/>
    <property type="match status" value="1"/>
</dbReference>
<evidence type="ECO:0000256" key="5">
    <source>
        <dbReference type="SAM" id="SignalP"/>
    </source>
</evidence>
<accession>A0A6P7JYF3</accession>
<comment type="subcellular location">
    <subcellularLocation>
        <location evidence="1">Secreted</location>
    </subcellularLocation>
</comment>
<evidence type="ECO:0000313" key="7">
    <source>
        <dbReference type="Proteomes" id="UP000515145"/>
    </source>
</evidence>
<dbReference type="InParanoid" id="A0A6P7JYF3"/>
<dbReference type="SMART" id="SM00110">
    <property type="entry name" value="C1Q"/>
    <property type="match status" value="1"/>
</dbReference>
<dbReference type="PRINTS" id="PR00007">
    <property type="entry name" value="COMPLEMNTC1Q"/>
</dbReference>
<dbReference type="GeneID" id="114448948"/>
<dbReference type="OrthoDB" id="10070467at2759"/>
<feature type="domain" description="C1q" evidence="6">
    <location>
        <begin position="63"/>
        <end position="203"/>
    </location>
</feature>
<keyword evidence="7" id="KW-1185">Reference proteome</keyword>
<dbReference type="SUPFAM" id="SSF49842">
    <property type="entry name" value="TNF-like"/>
    <property type="match status" value="1"/>
</dbReference>
<feature type="chain" id="PRO_5028021110" evidence="5">
    <location>
        <begin position="23"/>
        <end position="206"/>
    </location>
</feature>
<dbReference type="InterPro" id="IPR001073">
    <property type="entry name" value="C1q_dom"/>
</dbReference>
<evidence type="ECO:0000256" key="3">
    <source>
        <dbReference type="ARBA" id="ARBA00022729"/>
    </source>
</evidence>
<keyword evidence="2" id="KW-0964">Secreted</keyword>
<feature type="signal peptide" evidence="5">
    <location>
        <begin position="1"/>
        <end position="22"/>
    </location>
</feature>
<keyword evidence="3 5" id="KW-0732">Signal</keyword>
<evidence type="ECO:0000313" key="8">
    <source>
        <dbReference type="RefSeq" id="XP_028282014.1"/>
    </source>
</evidence>
<dbReference type="PROSITE" id="PS50871">
    <property type="entry name" value="C1Q"/>
    <property type="match status" value="1"/>
</dbReference>
<dbReference type="GO" id="GO:0005576">
    <property type="term" value="C:extracellular region"/>
    <property type="evidence" value="ECO:0007669"/>
    <property type="project" value="UniProtKB-SubCell"/>
</dbReference>
<organism evidence="7 8">
    <name type="scientific">Parambassis ranga</name>
    <name type="common">Indian glassy fish</name>
    <dbReference type="NCBI Taxonomy" id="210632"/>
    <lineage>
        <taxon>Eukaryota</taxon>
        <taxon>Metazoa</taxon>
        <taxon>Chordata</taxon>
        <taxon>Craniata</taxon>
        <taxon>Vertebrata</taxon>
        <taxon>Euteleostomi</taxon>
        <taxon>Actinopterygii</taxon>
        <taxon>Neopterygii</taxon>
        <taxon>Teleostei</taxon>
        <taxon>Neoteleostei</taxon>
        <taxon>Acanthomorphata</taxon>
        <taxon>Ovalentaria</taxon>
        <taxon>Ambassidae</taxon>
        <taxon>Parambassis</taxon>
    </lineage>
</organism>
<dbReference type="InterPro" id="IPR008983">
    <property type="entry name" value="Tumour_necrosis_fac-like_dom"/>
</dbReference>
<dbReference type="AlphaFoldDB" id="A0A6P7JYF3"/>
<dbReference type="PROSITE" id="PS51257">
    <property type="entry name" value="PROKAR_LIPOPROTEIN"/>
    <property type="match status" value="1"/>
</dbReference>
<evidence type="ECO:0000259" key="6">
    <source>
        <dbReference type="PROSITE" id="PS50871"/>
    </source>
</evidence>
<keyword evidence="4" id="KW-0175">Coiled coil</keyword>